<dbReference type="InterPro" id="IPR013221">
    <property type="entry name" value="Mur_ligase_cen"/>
</dbReference>
<dbReference type="Gene3D" id="3.90.190.20">
    <property type="entry name" value="Mur ligase, C-terminal domain"/>
    <property type="match status" value="1"/>
</dbReference>
<dbReference type="SUPFAM" id="SSF53623">
    <property type="entry name" value="MurD-like peptide ligases, catalytic domain"/>
    <property type="match status" value="1"/>
</dbReference>
<keyword evidence="4" id="KW-0812">Transmembrane</keyword>
<evidence type="ECO:0000259" key="6">
    <source>
        <dbReference type="Pfam" id="PF08245"/>
    </source>
</evidence>
<dbReference type="PANTHER" id="PTHR43024">
    <property type="entry name" value="UDP-N-ACETYLMURAMOYL-TRIPEPTIDE--D-ALANYL-D-ALANINE LIGASE"/>
    <property type="match status" value="1"/>
</dbReference>
<dbReference type="Pfam" id="PF08245">
    <property type="entry name" value="Mur_ligase_M"/>
    <property type="match status" value="1"/>
</dbReference>
<dbReference type="PANTHER" id="PTHR43024:SF1">
    <property type="entry name" value="UDP-N-ACETYLMURAMOYL-TRIPEPTIDE--D-ALANYL-D-ALANINE LIGASE"/>
    <property type="match status" value="1"/>
</dbReference>
<dbReference type="Pfam" id="PF02875">
    <property type="entry name" value="Mur_ligase_C"/>
    <property type="match status" value="1"/>
</dbReference>
<dbReference type="GO" id="GO:0005524">
    <property type="term" value="F:ATP binding"/>
    <property type="evidence" value="ECO:0007669"/>
    <property type="project" value="UniProtKB-KW"/>
</dbReference>
<name>A0A2W0H7P6_9BACI</name>
<dbReference type="InterPro" id="IPR036615">
    <property type="entry name" value="Mur_ligase_C_dom_sf"/>
</dbReference>
<dbReference type="InterPro" id="IPR036565">
    <property type="entry name" value="Mur-like_cat_sf"/>
</dbReference>
<dbReference type="InterPro" id="IPR004101">
    <property type="entry name" value="Mur_ligase_C"/>
</dbReference>
<feature type="domain" description="Mur ligase C-terminal" evidence="5">
    <location>
        <begin position="396"/>
        <end position="517"/>
    </location>
</feature>
<dbReference type="EMBL" id="PDOF01000002">
    <property type="protein sequence ID" value="PYZ96756.1"/>
    <property type="molecule type" value="Genomic_DNA"/>
</dbReference>
<feature type="transmembrane region" description="Helical" evidence="4">
    <location>
        <begin position="131"/>
        <end position="151"/>
    </location>
</feature>
<dbReference type="OrthoDB" id="9801978at2"/>
<keyword evidence="2" id="KW-0547">Nucleotide-binding</keyword>
<keyword evidence="4" id="KW-0472">Membrane</keyword>
<comment type="caution">
    <text evidence="7">The sequence shown here is derived from an EMBL/GenBank/DDBJ whole genome shotgun (WGS) entry which is preliminary data.</text>
</comment>
<gene>
    <name evidence="7" type="ORF">CR205_13790</name>
</gene>
<keyword evidence="1 7" id="KW-0436">Ligase</keyword>
<keyword evidence="4" id="KW-1133">Transmembrane helix</keyword>
<dbReference type="SUPFAM" id="SSF53244">
    <property type="entry name" value="MurD-like peptide ligases, peptide-binding domain"/>
    <property type="match status" value="1"/>
</dbReference>
<sequence>MIDILLIALVAAWALAMSKKLMRSVHMLQLNSYRNERYMRWISRNTGKVFQVRDYLLVIPVALVFFGLDLIGLSLLVLGFVALFFTSREEQQKKKLVVTPRVKRMLTSAGIVLAIFAAAAAFVGIAADQPALAAIMLLIVYVLGFFVIIIANTINKPIETSINNKYFNEAESMIQGSRDLEVVGITGSYGKTSTKHFLHTILSSQLNVLMTPESYNTKLGVTKTIRGYLKPYHEVFIAEMGAKQEGDIQEVCDLVHQRIGILTSIGPQHLETFKTIETVQKTKYEIIESLPEDGLGVLNKDDENIMSYTPENQCRKVYYGIHADDVDFKAKDITYTSRGMTFTVEEKGGTSEMFTTRLLGEHNIYNTLAGIAVGRELGIPLEKMKTPIKNMQPVKHRLELKKPQGNITILDDSFNSNPKGARMAVDVLGQMDEYKVLITPGMIELGEQEYERNKELAMHAAGKCDFIILVGERQTKPLQDGLKEAGYPAAQTYVAKNLNDGLAKMHELATQKMVVLLENDLPDNYNE</sequence>
<dbReference type="Proteomes" id="UP000248066">
    <property type="component" value="Unassembled WGS sequence"/>
</dbReference>
<accession>A0A2W0H7P6</accession>
<organism evidence="7 8">
    <name type="scientific">Alteribacter lacisalsi</name>
    <dbReference type="NCBI Taxonomy" id="2045244"/>
    <lineage>
        <taxon>Bacteria</taxon>
        <taxon>Bacillati</taxon>
        <taxon>Bacillota</taxon>
        <taxon>Bacilli</taxon>
        <taxon>Bacillales</taxon>
        <taxon>Bacillaceae</taxon>
        <taxon>Alteribacter</taxon>
    </lineage>
</organism>
<evidence type="ECO:0000256" key="3">
    <source>
        <dbReference type="ARBA" id="ARBA00022840"/>
    </source>
</evidence>
<evidence type="ECO:0000313" key="8">
    <source>
        <dbReference type="Proteomes" id="UP000248066"/>
    </source>
</evidence>
<proteinExistence type="predicted"/>
<dbReference type="InterPro" id="IPR051046">
    <property type="entry name" value="MurCDEF_CellWall_CoF430Synth"/>
</dbReference>
<dbReference type="AlphaFoldDB" id="A0A2W0H7P6"/>
<evidence type="ECO:0000256" key="2">
    <source>
        <dbReference type="ARBA" id="ARBA00022741"/>
    </source>
</evidence>
<reference evidence="7 8" key="1">
    <citation type="submission" date="2017-10" db="EMBL/GenBank/DDBJ databases">
        <title>Bacillus sp. nov., a halophilic bacterium isolated from a Yangshapao Lake.</title>
        <authorList>
            <person name="Wang H."/>
        </authorList>
    </citation>
    <scope>NUCLEOTIDE SEQUENCE [LARGE SCALE GENOMIC DNA]</scope>
    <source>
        <strain evidence="7 8">YSP-3</strain>
    </source>
</reference>
<evidence type="ECO:0000256" key="1">
    <source>
        <dbReference type="ARBA" id="ARBA00022598"/>
    </source>
</evidence>
<dbReference type="GO" id="GO:0016881">
    <property type="term" value="F:acid-amino acid ligase activity"/>
    <property type="evidence" value="ECO:0007669"/>
    <property type="project" value="InterPro"/>
</dbReference>
<keyword evidence="3" id="KW-0067">ATP-binding</keyword>
<dbReference type="RefSeq" id="WP_110520694.1">
    <property type="nucleotide sequence ID" value="NZ_PDOF01000002.1"/>
</dbReference>
<evidence type="ECO:0000313" key="7">
    <source>
        <dbReference type="EMBL" id="PYZ96756.1"/>
    </source>
</evidence>
<feature type="transmembrane region" description="Helical" evidence="4">
    <location>
        <begin position="55"/>
        <end position="85"/>
    </location>
</feature>
<dbReference type="Gene3D" id="3.40.1190.10">
    <property type="entry name" value="Mur-like, catalytic domain"/>
    <property type="match status" value="1"/>
</dbReference>
<evidence type="ECO:0000259" key="5">
    <source>
        <dbReference type="Pfam" id="PF02875"/>
    </source>
</evidence>
<feature type="domain" description="Mur ligase central" evidence="6">
    <location>
        <begin position="185"/>
        <end position="373"/>
    </location>
</feature>
<evidence type="ECO:0000256" key="4">
    <source>
        <dbReference type="SAM" id="Phobius"/>
    </source>
</evidence>
<keyword evidence="8" id="KW-1185">Reference proteome</keyword>
<protein>
    <submittedName>
        <fullName evidence="7">Mur ligase</fullName>
    </submittedName>
</protein>
<feature type="transmembrane region" description="Helical" evidence="4">
    <location>
        <begin position="106"/>
        <end position="125"/>
    </location>
</feature>